<comment type="caution">
    <text evidence="1">The sequence shown here is derived from an EMBL/GenBank/DDBJ whole genome shotgun (WGS) entry which is preliminary data.</text>
</comment>
<accession>F7R257</accession>
<proteinExistence type="predicted"/>
<dbReference type="AlphaFoldDB" id="F7R257"/>
<gene>
    <name evidence="1" type="ORF">LRU_01763</name>
</gene>
<organism evidence="1 2">
    <name type="scientific">Ligilactobacillus ruminis SPM0211</name>
    <dbReference type="NCBI Taxonomy" id="1040964"/>
    <lineage>
        <taxon>Bacteria</taxon>
        <taxon>Bacillati</taxon>
        <taxon>Bacillota</taxon>
        <taxon>Bacilli</taxon>
        <taxon>Lactobacillales</taxon>
        <taxon>Lactobacillaceae</taxon>
        <taxon>Ligilactobacillus</taxon>
    </lineage>
</organism>
<name>F7R257_9LACO</name>
<evidence type="ECO:0000313" key="2">
    <source>
        <dbReference type="Proteomes" id="UP000002971"/>
    </source>
</evidence>
<dbReference type="EMBL" id="AFOJ01000007">
    <property type="protein sequence ID" value="EGM50084.1"/>
    <property type="molecule type" value="Genomic_DNA"/>
</dbReference>
<protein>
    <submittedName>
        <fullName evidence="1">Uncharacterized protein</fullName>
    </submittedName>
</protein>
<reference evidence="1 2" key="1">
    <citation type="journal article" date="2011" name="J. Bacteriol.">
        <title>Genome Sequence of Lactobacillus ruminis SPM0211, Isolated from a Fecal Sample from a Healthy Korean.</title>
        <authorList>
            <person name="Lee S."/>
            <person name="Cho Y.J."/>
            <person name="Lee A.H."/>
            <person name="Chun J."/>
            <person name="Ha N.J."/>
            <person name="Ko G."/>
        </authorList>
    </citation>
    <scope>NUCLEOTIDE SEQUENCE [LARGE SCALE GENOMIC DNA]</scope>
    <source>
        <strain evidence="1 2">SPM0211</strain>
    </source>
</reference>
<sequence length="35" mass="4062">MIYGHKPLFGAFVRKTGFETSEFLRTIGYFCPFCP</sequence>
<evidence type="ECO:0000313" key="1">
    <source>
        <dbReference type="EMBL" id="EGM50084.1"/>
    </source>
</evidence>
<dbReference type="Proteomes" id="UP000002971">
    <property type="component" value="Unassembled WGS sequence"/>
</dbReference>